<organism evidence="3 4">
    <name type="scientific">Frankia casuarinae (strain DSM 45818 / CECT 9043 / HFP020203 / CcI3)</name>
    <dbReference type="NCBI Taxonomy" id="106370"/>
    <lineage>
        <taxon>Bacteria</taxon>
        <taxon>Bacillati</taxon>
        <taxon>Actinomycetota</taxon>
        <taxon>Actinomycetes</taxon>
        <taxon>Frankiales</taxon>
        <taxon>Frankiaceae</taxon>
        <taxon>Frankia</taxon>
    </lineage>
</organism>
<name>Q2JCA8_FRACC</name>
<keyword evidence="4" id="KW-1185">Reference proteome</keyword>
<dbReference type="AlphaFoldDB" id="Q2JCA8"/>
<sequence length="76" mass="8835">MVYLSRRRRRRARFWAFALLAVWLLGVAAAHDVTMLVAYTTVTLAAISVDLTTRRRRRARRTRRARSRAHPRGTAT</sequence>
<keyword evidence="2" id="KW-0472">Membrane</keyword>
<dbReference type="EMBL" id="CP000249">
    <property type="protein sequence ID" value="ABD11084.1"/>
    <property type="molecule type" value="Genomic_DNA"/>
</dbReference>
<dbReference type="RefSeq" id="WP_011436146.1">
    <property type="nucleotide sequence ID" value="NC_007777.1"/>
</dbReference>
<dbReference type="Proteomes" id="UP000001937">
    <property type="component" value="Chromosome"/>
</dbReference>
<feature type="transmembrane region" description="Helical" evidence="2">
    <location>
        <begin position="36"/>
        <end position="53"/>
    </location>
</feature>
<dbReference type="KEGG" id="fra:Francci3_1708"/>
<accession>Q2JCA8</accession>
<evidence type="ECO:0000256" key="1">
    <source>
        <dbReference type="SAM" id="MobiDB-lite"/>
    </source>
</evidence>
<evidence type="ECO:0000256" key="2">
    <source>
        <dbReference type="SAM" id="Phobius"/>
    </source>
</evidence>
<feature type="region of interest" description="Disordered" evidence="1">
    <location>
        <begin position="54"/>
        <end position="76"/>
    </location>
</feature>
<dbReference type="STRING" id="106370.Francci3_1708"/>
<keyword evidence="2" id="KW-1133">Transmembrane helix</keyword>
<dbReference type="HOGENOM" id="CLU_2649210_0_0_11"/>
<keyword evidence="2" id="KW-0812">Transmembrane</keyword>
<proteinExistence type="predicted"/>
<protein>
    <submittedName>
        <fullName evidence="3">Uncharacterized protein</fullName>
    </submittedName>
</protein>
<feature type="transmembrane region" description="Helical" evidence="2">
    <location>
        <begin position="12"/>
        <end position="30"/>
    </location>
</feature>
<evidence type="ECO:0000313" key="3">
    <source>
        <dbReference type="EMBL" id="ABD11084.1"/>
    </source>
</evidence>
<reference evidence="3 4" key="1">
    <citation type="journal article" date="2007" name="Genome Res.">
        <title>Genome characteristics of facultatively symbiotic Frankia sp. strains reflect host range and host plant biogeography.</title>
        <authorList>
            <person name="Normand P."/>
            <person name="Lapierre P."/>
            <person name="Tisa L.S."/>
            <person name="Gogarten J.P."/>
            <person name="Alloisio N."/>
            <person name="Bagnarol E."/>
            <person name="Bassi C.A."/>
            <person name="Berry A.M."/>
            <person name="Bickhart D.M."/>
            <person name="Choisne N."/>
            <person name="Couloux A."/>
            <person name="Cournoyer B."/>
            <person name="Cruveiller S."/>
            <person name="Daubin V."/>
            <person name="Demange N."/>
            <person name="Francino M.P."/>
            <person name="Goltsman E."/>
            <person name="Huang Y."/>
            <person name="Kopp O.R."/>
            <person name="Labarre L."/>
            <person name="Lapidus A."/>
            <person name="Lavire C."/>
            <person name="Marechal J."/>
            <person name="Martinez M."/>
            <person name="Mastronunzio J.E."/>
            <person name="Mullin B.C."/>
            <person name="Niemann J."/>
            <person name="Pujic P."/>
            <person name="Rawnsley T."/>
            <person name="Rouy Z."/>
            <person name="Schenowitz C."/>
            <person name="Sellstedt A."/>
            <person name="Tavares F."/>
            <person name="Tomkins J.P."/>
            <person name="Vallenet D."/>
            <person name="Valverde C."/>
            <person name="Wall L.G."/>
            <person name="Wang Y."/>
            <person name="Medigue C."/>
            <person name="Benson D.R."/>
        </authorList>
    </citation>
    <scope>NUCLEOTIDE SEQUENCE [LARGE SCALE GENOMIC DNA]</scope>
    <source>
        <strain evidence="4">DSM 45818 / CECT 9043 / CcI3</strain>
    </source>
</reference>
<gene>
    <name evidence="3" type="ordered locus">Francci3_1708</name>
</gene>
<evidence type="ECO:0000313" key="4">
    <source>
        <dbReference type="Proteomes" id="UP000001937"/>
    </source>
</evidence>